<evidence type="ECO:0000256" key="4">
    <source>
        <dbReference type="ARBA" id="ARBA00023163"/>
    </source>
</evidence>
<protein>
    <recommendedName>
        <fullName evidence="5">HTH-type transcriptional regulator RipA</fullName>
    </recommendedName>
    <alternativeName>
        <fullName evidence="6">Repressor of iron proteins A</fullName>
    </alternativeName>
</protein>
<keyword evidence="1" id="KW-0678">Repressor</keyword>
<gene>
    <name evidence="8" type="ORF">HGA05_14370</name>
</gene>
<dbReference type="Gene3D" id="1.10.10.60">
    <property type="entry name" value="Homeodomain-like"/>
    <property type="match status" value="1"/>
</dbReference>
<dbReference type="PROSITE" id="PS01124">
    <property type="entry name" value="HTH_ARAC_FAMILY_2"/>
    <property type="match status" value="1"/>
</dbReference>
<dbReference type="PANTHER" id="PTHR11019:SF199">
    <property type="entry name" value="HTH-TYPE TRANSCRIPTIONAL REGULATOR NIMR"/>
    <property type="match status" value="1"/>
</dbReference>
<dbReference type="AlphaFoldDB" id="A0A846WN21"/>
<proteinExistence type="predicted"/>
<dbReference type="Proteomes" id="UP000563898">
    <property type="component" value="Unassembled WGS sequence"/>
</dbReference>
<evidence type="ECO:0000313" key="9">
    <source>
        <dbReference type="Proteomes" id="UP000563898"/>
    </source>
</evidence>
<dbReference type="InterPro" id="IPR009057">
    <property type="entry name" value="Homeodomain-like_sf"/>
</dbReference>
<dbReference type="SMART" id="SM00342">
    <property type="entry name" value="HTH_ARAC"/>
    <property type="match status" value="1"/>
</dbReference>
<dbReference type="InterPro" id="IPR018060">
    <property type="entry name" value="HTH_AraC"/>
</dbReference>
<dbReference type="SUPFAM" id="SSF51182">
    <property type="entry name" value="RmlC-like cupins"/>
    <property type="match status" value="1"/>
</dbReference>
<evidence type="ECO:0000256" key="2">
    <source>
        <dbReference type="ARBA" id="ARBA00023015"/>
    </source>
</evidence>
<dbReference type="PANTHER" id="PTHR11019">
    <property type="entry name" value="HTH-TYPE TRANSCRIPTIONAL REGULATOR NIMR"/>
    <property type="match status" value="1"/>
</dbReference>
<dbReference type="GO" id="GO:0043565">
    <property type="term" value="F:sequence-specific DNA binding"/>
    <property type="evidence" value="ECO:0007669"/>
    <property type="project" value="InterPro"/>
</dbReference>
<reference evidence="8 9" key="1">
    <citation type="submission" date="2020-04" db="EMBL/GenBank/DDBJ databases">
        <title>MicrobeNet Type strains.</title>
        <authorList>
            <person name="Nicholson A.C."/>
        </authorList>
    </citation>
    <scope>NUCLEOTIDE SEQUENCE [LARGE SCALE GENOMIC DNA]</scope>
    <source>
        <strain evidence="8 9">ATCC BAA-14</strain>
    </source>
</reference>
<dbReference type="Pfam" id="PF07883">
    <property type="entry name" value="Cupin_2"/>
    <property type="match status" value="1"/>
</dbReference>
<comment type="caution">
    <text evidence="8">The sequence shown here is derived from an EMBL/GenBank/DDBJ whole genome shotgun (WGS) entry which is preliminary data.</text>
</comment>
<dbReference type="CDD" id="cd06124">
    <property type="entry name" value="cupin_NimR-like_N"/>
    <property type="match status" value="1"/>
</dbReference>
<accession>A0A846WN21</accession>
<evidence type="ECO:0000313" key="8">
    <source>
        <dbReference type="EMBL" id="NKY02759.1"/>
    </source>
</evidence>
<dbReference type="Pfam" id="PF12833">
    <property type="entry name" value="HTH_18"/>
    <property type="match status" value="1"/>
</dbReference>
<keyword evidence="3" id="KW-0238">DNA-binding</keyword>
<dbReference type="InterPro" id="IPR011051">
    <property type="entry name" value="RmlC_Cupin_sf"/>
</dbReference>
<feature type="domain" description="HTH araC/xylS-type" evidence="7">
    <location>
        <begin position="149"/>
        <end position="246"/>
    </location>
</feature>
<dbReference type="InterPro" id="IPR014710">
    <property type="entry name" value="RmlC-like_jellyroll"/>
</dbReference>
<keyword evidence="2" id="KW-0805">Transcription regulation</keyword>
<dbReference type="EMBL" id="JAAXPC010000007">
    <property type="protein sequence ID" value="NKY02759.1"/>
    <property type="molecule type" value="Genomic_DNA"/>
</dbReference>
<dbReference type="Gene3D" id="2.60.120.10">
    <property type="entry name" value="Jelly Rolls"/>
    <property type="match status" value="1"/>
</dbReference>
<dbReference type="RefSeq" id="WP_035728365.1">
    <property type="nucleotide sequence ID" value="NZ_CP073075.1"/>
</dbReference>
<dbReference type="SUPFAM" id="SSF46689">
    <property type="entry name" value="Homeodomain-like"/>
    <property type="match status" value="1"/>
</dbReference>
<name>A0A846WN21_9ACTN</name>
<dbReference type="InterPro" id="IPR013096">
    <property type="entry name" value="Cupin_2"/>
</dbReference>
<dbReference type="FunFam" id="1.10.10.60:FF:000132">
    <property type="entry name" value="AraC family transcriptional regulator"/>
    <property type="match status" value="1"/>
</dbReference>
<evidence type="ECO:0000256" key="3">
    <source>
        <dbReference type="ARBA" id="ARBA00023125"/>
    </source>
</evidence>
<organism evidence="8 9">
    <name type="scientific">Gordonia polyisoprenivorans</name>
    <dbReference type="NCBI Taxonomy" id="84595"/>
    <lineage>
        <taxon>Bacteria</taxon>
        <taxon>Bacillati</taxon>
        <taxon>Actinomycetota</taxon>
        <taxon>Actinomycetes</taxon>
        <taxon>Mycobacteriales</taxon>
        <taxon>Gordoniaceae</taxon>
        <taxon>Gordonia</taxon>
    </lineage>
</organism>
<evidence type="ECO:0000256" key="6">
    <source>
        <dbReference type="ARBA" id="ARBA00079449"/>
    </source>
</evidence>
<evidence type="ECO:0000256" key="1">
    <source>
        <dbReference type="ARBA" id="ARBA00022491"/>
    </source>
</evidence>
<evidence type="ECO:0000256" key="5">
    <source>
        <dbReference type="ARBA" id="ARBA00074140"/>
    </source>
</evidence>
<dbReference type="GO" id="GO:0003700">
    <property type="term" value="F:DNA-binding transcription factor activity"/>
    <property type="evidence" value="ECO:0007669"/>
    <property type="project" value="InterPro"/>
</dbReference>
<evidence type="ECO:0000259" key="7">
    <source>
        <dbReference type="PROSITE" id="PS01124"/>
    </source>
</evidence>
<keyword evidence="4" id="KW-0804">Transcription</keyword>
<sequence length="252" mass="27589">MSENSQHEDVVTQSSSRAAGEIVERHRHTDDQLIYVSRGVIAVATDAGGWVASSNRAVWIPAETWHQHRFHGSSRFHTVGFAAVERVLDADGPAVISVTPLVRELVIAAAEDARGADELSRIRAVLRDQLRRVPQEPVSLPAPRDDRLARACDLVLADLSVPRPLGDLAAAAGAGERTLARLFHDEMGMTYPQWRTNIRVYQAMIALAEGRSITATAHDCGWATPSAFISAFRQVTGRTPRAYQIETVPVRS</sequence>